<protein>
    <submittedName>
        <fullName evidence="1">Transcriptional regulator</fullName>
    </submittedName>
</protein>
<feature type="non-terminal residue" evidence="1">
    <location>
        <position position="1"/>
    </location>
</feature>
<dbReference type="EMBL" id="JBHTHR010001372">
    <property type="protein sequence ID" value="MFD0804118.1"/>
    <property type="molecule type" value="Genomic_DNA"/>
</dbReference>
<evidence type="ECO:0000313" key="2">
    <source>
        <dbReference type="Proteomes" id="UP001596956"/>
    </source>
</evidence>
<comment type="caution">
    <text evidence="1">The sequence shown here is derived from an EMBL/GenBank/DDBJ whole genome shotgun (WGS) entry which is preliminary data.</text>
</comment>
<reference evidence="2" key="1">
    <citation type="journal article" date="2019" name="Int. J. Syst. Evol. Microbiol.">
        <title>The Global Catalogue of Microorganisms (GCM) 10K type strain sequencing project: providing services to taxonomists for standard genome sequencing and annotation.</title>
        <authorList>
            <consortium name="The Broad Institute Genomics Platform"/>
            <consortium name="The Broad Institute Genome Sequencing Center for Infectious Disease"/>
            <person name="Wu L."/>
            <person name="Ma J."/>
        </authorList>
    </citation>
    <scope>NUCLEOTIDE SEQUENCE [LARGE SCALE GENOMIC DNA]</scope>
    <source>
        <strain evidence="2">CCUG 63369</strain>
    </source>
</reference>
<accession>A0ABW3BNF7</accession>
<name>A0ABW3BNF7_9ACTN</name>
<dbReference type="Proteomes" id="UP001596956">
    <property type="component" value="Unassembled WGS sequence"/>
</dbReference>
<proteinExistence type="predicted"/>
<organism evidence="1 2">
    <name type="scientific">Streptomonospora algeriensis</name>
    <dbReference type="NCBI Taxonomy" id="995084"/>
    <lineage>
        <taxon>Bacteria</taxon>
        <taxon>Bacillati</taxon>
        <taxon>Actinomycetota</taxon>
        <taxon>Actinomycetes</taxon>
        <taxon>Streptosporangiales</taxon>
        <taxon>Nocardiopsidaceae</taxon>
        <taxon>Streptomonospora</taxon>
    </lineage>
</organism>
<keyword evidence="2" id="KW-1185">Reference proteome</keyword>
<sequence length="110" mass="11742">KVAGYRALAGVRLHRPHEARAAFAEAFGGVRPAAKNGAALMVELAGAHVDAGDVDEAFSLAAESLRIGVRFRSDRLISRVRRFRRAYRGPGAARCVKELDEQLASAALSA</sequence>
<evidence type="ECO:0000313" key="1">
    <source>
        <dbReference type="EMBL" id="MFD0804118.1"/>
    </source>
</evidence>
<gene>
    <name evidence="1" type="ORF">ACFQZU_22775</name>
</gene>